<proteinExistence type="inferred from homology"/>
<dbReference type="InterPro" id="IPR006571">
    <property type="entry name" value="TLDc_dom"/>
</dbReference>
<accession>A0A1Y1XKJ0</accession>
<dbReference type="OrthoDB" id="26679at2759"/>
<dbReference type="Pfam" id="PF07534">
    <property type="entry name" value="TLD"/>
    <property type="match status" value="1"/>
</dbReference>
<dbReference type="PROSITE" id="PS51886">
    <property type="entry name" value="TLDC"/>
    <property type="match status" value="1"/>
</dbReference>
<reference evidence="6 7" key="1">
    <citation type="submission" date="2016-08" db="EMBL/GenBank/DDBJ databases">
        <title>A Parts List for Fungal Cellulosomes Revealed by Comparative Genomics.</title>
        <authorList>
            <consortium name="DOE Joint Genome Institute"/>
            <person name="Haitjema C.H."/>
            <person name="Gilmore S.P."/>
            <person name="Henske J.K."/>
            <person name="Solomon K.V."/>
            <person name="De Groot R."/>
            <person name="Kuo A."/>
            <person name="Mondo S.J."/>
            <person name="Salamov A.A."/>
            <person name="Labutti K."/>
            <person name="Zhao Z."/>
            <person name="Chiniquy J."/>
            <person name="Barry K."/>
            <person name="Brewer H.M."/>
            <person name="Purvine S.O."/>
            <person name="Wright A.T."/>
            <person name="Boxma B."/>
            <person name="Van Alen T."/>
            <person name="Hackstein J.H."/>
            <person name="Baker S.E."/>
            <person name="Grigoriev I.V."/>
            <person name="O'Malley M.A."/>
        </authorList>
    </citation>
    <scope>NUCLEOTIDE SEQUENCE [LARGE SCALE GENOMIC DNA]</scope>
    <source>
        <strain evidence="6 7">S4</strain>
    </source>
</reference>
<evidence type="ECO:0000256" key="3">
    <source>
        <dbReference type="ARBA" id="ARBA00023128"/>
    </source>
</evidence>
<comment type="subcellular location">
    <subcellularLocation>
        <location evidence="1">Mitochondrion</location>
    </subcellularLocation>
</comment>
<keyword evidence="3" id="KW-0496">Mitochondrion</keyword>
<dbReference type="EMBL" id="MCFG01000023">
    <property type="protein sequence ID" value="ORX86268.1"/>
    <property type="molecule type" value="Genomic_DNA"/>
</dbReference>
<evidence type="ECO:0000313" key="6">
    <source>
        <dbReference type="EMBL" id="ORX86268.1"/>
    </source>
</evidence>
<evidence type="ECO:0000256" key="4">
    <source>
        <dbReference type="ARBA" id="ARBA00040604"/>
    </source>
</evidence>
<feature type="domain" description="TLDc" evidence="5">
    <location>
        <begin position="1"/>
        <end position="161"/>
    </location>
</feature>
<evidence type="ECO:0000259" key="5">
    <source>
        <dbReference type="PROSITE" id="PS51886"/>
    </source>
</evidence>
<dbReference type="PANTHER" id="PTHR23354:SF62">
    <property type="entry name" value="MUSTARD, ISOFORM V"/>
    <property type="match status" value="1"/>
</dbReference>
<organism evidence="6 7">
    <name type="scientific">Anaeromyces robustus</name>
    <dbReference type="NCBI Taxonomy" id="1754192"/>
    <lineage>
        <taxon>Eukaryota</taxon>
        <taxon>Fungi</taxon>
        <taxon>Fungi incertae sedis</taxon>
        <taxon>Chytridiomycota</taxon>
        <taxon>Chytridiomycota incertae sedis</taxon>
        <taxon>Neocallimastigomycetes</taxon>
        <taxon>Neocallimastigales</taxon>
        <taxon>Neocallimastigaceae</taxon>
        <taxon>Anaeromyces</taxon>
    </lineage>
</organism>
<keyword evidence="7" id="KW-1185">Reference proteome</keyword>
<comment type="caution">
    <text evidence="6">The sequence shown here is derived from an EMBL/GenBank/DDBJ whole genome shotgun (WGS) entry which is preliminary data.</text>
</comment>
<dbReference type="GO" id="GO:0006979">
    <property type="term" value="P:response to oxidative stress"/>
    <property type="evidence" value="ECO:0007669"/>
    <property type="project" value="TreeGrafter"/>
</dbReference>
<dbReference type="SMART" id="SM00584">
    <property type="entry name" value="TLDc"/>
    <property type="match status" value="1"/>
</dbReference>
<comment type="similarity">
    <text evidence="2">Belongs to the OXR1 family.</text>
</comment>
<protein>
    <recommendedName>
        <fullName evidence="4">Oxidation resistance protein 1</fullName>
    </recommendedName>
</protein>
<dbReference type="Proteomes" id="UP000193944">
    <property type="component" value="Unassembled WGS sequence"/>
</dbReference>
<evidence type="ECO:0000256" key="2">
    <source>
        <dbReference type="ARBA" id="ARBA00009540"/>
    </source>
</evidence>
<name>A0A1Y1XKJ0_9FUNG</name>
<dbReference type="AlphaFoldDB" id="A0A1Y1XKJ0"/>
<sequence length="162" mass="18641">MAEQIRTKIPTLYKEAIKWKLLYSIDQHGLSLKTLYSNIKHAGPCVMAITTENDEVFGAFTSEPFDPTVSKNYYGSGLSFIWKLNEQGNIDFYQAINSNQYYMLADKHFIAMGGGNGKFGFYLNENLIDGYISPCMTYNYDRDITESENFECYGLEIWGFEF</sequence>
<dbReference type="PANTHER" id="PTHR23354">
    <property type="entry name" value="NUCLEOLAR PROTEIN 7/ESTROGEN RECEPTOR COACTIVATOR-RELATED"/>
    <property type="match status" value="1"/>
</dbReference>
<dbReference type="GO" id="GO:0005739">
    <property type="term" value="C:mitochondrion"/>
    <property type="evidence" value="ECO:0007669"/>
    <property type="project" value="UniProtKB-SubCell"/>
</dbReference>
<reference evidence="6 7" key="2">
    <citation type="submission" date="2016-08" db="EMBL/GenBank/DDBJ databases">
        <title>Pervasive Adenine N6-methylation of Active Genes in Fungi.</title>
        <authorList>
            <consortium name="DOE Joint Genome Institute"/>
            <person name="Mondo S.J."/>
            <person name="Dannebaum R.O."/>
            <person name="Kuo R.C."/>
            <person name="Labutti K."/>
            <person name="Haridas S."/>
            <person name="Kuo A."/>
            <person name="Salamov A."/>
            <person name="Ahrendt S.R."/>
            <person name="Lipzen A."/>
            <person name="Sullivan W."/>
            <person name="Andreopoulos W.B."/>
            <person name="Clum A."/>
            <person name="Lindquist E."/>
            <person name="Daum C."/>
            <person name="Ramamoorthy G.K."/>
            <person name="Gryganskyi A."/>
            <person name="Culley D."/>
            <person name="Magnuson J.K."/>
            <person name="James T.Y."/>
            <person name="O'Malley M.A."/>
            <person name="Stajich J.E."/>
            <person name="Spatafora J.W."/>
            <person name="Visel A."/>
            <person name="Grigoriev I.V."/>
        </authorList>
    </citation>
    <scope>NUCLEOTIDE SEQUENCE [LARGE SCALE GENOMIC DNA]</scope>
    <source>
        <strain evidence="6 7">S4</strain>
    </source>
</reference>
<evidence type="ECO:0000313" key="7">
    <source>
        <dbReference type="Proteomes" id="UP000193944"/>
    </source>
</evidence>
<gene>
    <name evidence="6" type="ORF">BCR32DRAFT_54846</name>
</gene>
<evidence type="ECO:0000256" key="1">
    <source>
        <dbReference type="ARBA" id="ARBA00004173"/>
    </source>
</evidence>
<dbReference type="GO" id="GO:0005634">
    <property type="term" value="C:nucleus"/>
    <property type="evidence" value="ECO:0007669"/>
    <property type="project" value="TreeGrafter"/>
</dbReference>